<evidence type="ECO:0000313" key="1">
    <source>
        <dbReference type="EMBL" id="CAG8447754.1"/>
    </source>
</evidence>
<dbReference type="EMBL" id="CAJVPM010000595">
    <property type="protein sequence ID" value="CAG8447754.1"/>
    <property type="molecule type" value="Genomic_DNA"/>
</dbReference>
<dbReference type="Proteomes" id="UP000789860">
    <property type="component" value="Unassembled WGS sequence"/>
</dbReference>
<reference evidence="1" key="1">
    <citation type="submission" date="2021-06" db="EMBL/GenBank/DDBJ databases">
        <authorList>
            <person name="Kallberg Y."/>
            <person name="Tangrot J."/>
            <person name="Rosling A."/>
        </authorList>
    </citation>
    <scope>NUCLEOTIDE SEQUENCE</scope>
    <source>
        <strain evidence="1">AU212A</strain>
    </source>
</reference>
<gene>
    <name evidence="1" type="ORF">SCALOS_LOCUS1027</name>
</gene>
<protein>
    <submittedName>
        <fullName evidence="1">6797_t:CDS:1</fullName>
    </submittedName>
</protein>
<name>A0ACA9K2K8_9GLOM</name>
<sequence length="45" mass="5041">MYDIIRENTIFQITSRDVPNGEAYPTEMKIECGGCGNWDSPDSVS</sequence>
<comment type="caution">
    <text evidence="1">The sequence shown here is derived from an EMBL/GenBank/DDBJ whole genome shotgun (WGS) entry which is preliminary data.</text>
</comment>
<keyword evidence="2" id="KW-1185">Reference proteome</keyword>
<organism evidence="1 2">
    <name type="scientific">Scutellospora calospora</name>
    <dbReference type="NCBI Taxonomy" id="85575"/>
    <lineage>
        <taxon>Eukaryota</taxon>
        <taxon>Fungi</taxon>
        <taxon>Fungi incertae sedis</taxon>
        <taxon>Mucoromycota</taxon>
        <taxon>Glomeromycotina</taxon>
        <taxon>Glomeromycetes</taxon>
        <taxon>Diversisporales</taxon>
        <taxon>Gigasporaceae</taxon>
        <taxon>Scutellospora</taxon>
    </lineage>
</organism>
<evidence type="ECO:0000313" key="2">
    <source>
        <dbReference type="Proteomes" id="UP000789860"/>
    </source>
</evidence>
<accession>A0ACA9K2K8</accession>
<proteinExistence type="predicted"/>